<protein>
    <submittedName>
        <fullName evidence="3">Response regulator</fullName>
    </submittedName>
</protein>
<accession>A0ABU8RYI8</accession>
<keyword evidence="4" id="KW-1185">Reference proteome</keyword>
<evidence type="ECO:0000259" key="2">
    <source>
        <dbReference type="PROSITE" id="PS50110"/>
    </source>
</evidence>
<dbReference type="InterPro" id="IPR001789">
    <property type="entry name" value="Sig_transdc_resp-reg_receiver"/>
</dbReference>
<proteinExistence type="predicted"/>
<keyword evidence="1" id="KW-0597">Phosphoprotein</keyword>
<gene>
    <name evidence="3" type="ORF">WG901_13895</name>
</gene>
<dbReference type="RefSeq" id="WP_339587666.1">
    <property type="nucleotide sequence ID" value="NZ_JBBHJZ010000002.1"/>
</dbReference>
<evidence type="ECO:0000256" key="1">
    <source>
        <dbReference type="PROSITE-ProRule" id="PRU00169"/>
    </source>
</evidence>
<dbReference type="SUPFAM" id="SSF52172">
    <property type="entry name" value="CheY-like"/>
    <property type="match status" value="1"/>
</dbReference>
<feature type="modified residue" description="4-aspartylphosphate" evidence="1">
    <location>
        <position position="101"/>
    </location>
</feature>
<evidence type="ECO:0000313" key="3">
    <source>
        <dbReference type="EMBL" id="MEJ5977736.1"/>
    </source>
</evidence>
<dbReference type="SMART" id="SM00448">
    <property type="entry name" value="REC"/>
    <property type="match status" value="1"/>
</dbReference>
<sequence length="163" mass="17215">MILQTSAPLPTSLPVPTPLYPVLFAPSGTPPTGHHAAPSGRPGERLLGKRVLIVEDEAMVALELQYAFEDEGADIVGPAQTLARALATVSQDHEIDVALLDVDLAGENIYPVADLLRQRGVPFAFHTGHGSRSEIGALFPGATTFMKPALPEALIEHLAGIAR</sequence>
<organism evidence="3 4">
    <name type="scientific">Novosphingobium anseongense</name>
    <dbReference type="NCBI Taxonomy" id="3133436"/>
    <lineage>
        <taxon>Bacteria</taxon>
        <taxon>Pseudomonadati</taxon>
        <taxon>Pseudomonadota</taxon>
        <taxon>Alphaproteobacteria</taxon>
        <taxon>Sphingomonadales</taxon>
        <taxon>Sphingomonadaceae</taxon>
        <taxon>Novosphingobium</taxon>
    </lineage>
</organism>
<dbReference type="InterPro" id="IPR011006">
    <property type="entry name" value="CheY-like_superfamily"/>
</dbReference>
<dbReference type="EMBL" id="JBBHJZ010000002">
    <property type="protein sequence ID" value="MEJ5977736.1"/>
    <property type="molecule type" value="Genomic_DNA"/>
</dbReference>
<dbReference type="PROSITE" id="PS50110">
    <property type="entry name" value="RESPONSE_REGULATORY"/>
    <property type="match status" value="1"/>
</dbReference>
<name>A0ABU8RYI8_9SPHN</name>
<evidence type="ECO:0000313" key="4">
    <source>
        <dbReference type="Proteomes" id="UP001361239"/>
    </source>
</evidence>
<feature type="domain" description="Response regulatory" evidence="2">
    <location>
        <begin position="50"/>
        <end position="162"/>
    </location>
</feature>
<dbReference type="Proteomes" id="UP001361239">
    <property type="component" value="Unassembled WGS sequence"/>
</dbReference>
<reference evidence="3 4" key="1">
    <citation type="submission" date="2024-03" db="EMBL/GenBank/DDBJ databases">
        <authorList>
            <person name="Jo J.-H."/>
        </authorList>
    </citation>
    <scope>NUCLEOTIDE SEQUENCE [LARGE SCALE GENOMIC DNA]</scope>
    <source>
        <strain evidence="3 4">PS1R-30</strain>
    </source>
</reference>
<dbReference type="Gene3D" id="3.40.50.2300">
    <property type="match status" value="1"/>
</dbReference>
<dbReference type="Pfam" id="PF00072">
    <property type="entry name" value="Response_reg"/>
    <property type="match status" value="1"/>
</dbReference>
<comment type="caution">
    <text evidence="3">The sequence shown here is derived from an EMBL/GenBank/DDBJ whole genome shotgun (WGS) entry which is preliminary data.</text>
</comment>